<reference evidence="2" key="1">
    <citation type="submission" date="2014-09" db="EMBL/GenBank/DDBJ databases">
        <authorList>
            <person name="Sharma Rahul"/>
            <person name="Thines Marco"/>
        </authorList>
    </citation>
    <scope>NUCLEOTIDE SEQUENCE [LARGE SCALE GENOMIC DNA]</scope>
</reference>
<keyword evidence="2" id="KW-1185">Reference proteome</keyword>
<dbReference type="EMBL" id="CCYD01001336">
    <property type="protein sequence ID" value="CEG44878.1"/>
    <property type="molecule type" value="Genomic_DNA"/>
</dbReference>
<sequence length="52" mass="5746">MLSSVALARAILVWKPLVRRAISSLETWINPSSSQLVTQSRSAANEVTFVYP</sequence>
<dbReference type="Proteomes" id="UP000054928">
    <property type="component" value="Unassembled WGS sequence"/>
</dbReference>
<evidence type="ECO:0000313" key="2">
    <source>
        <dbReference type="Proteomes" id="UP000054928"/>
    </source>
</evidence>
<name>A0A0P1ATB8_PLAHL</name>
<organism evidence="1 2">
    <name type="scientific">Plasmopara halstedii</name>
    <name type="common">Downy mildew of sunflower</name>
    <dbReference type="NCBI Taxonomy" id="4781"/>
    <lineage>
        <taxon>Eukaryota</taxon>
        <taxon>Sar</taxon>
        <taxon>Stramenopiles</taxon>
        <taxon>Oomycota</taxon>
        <taxon>Peronosporomycetes</taxon>
        <taxon>Peronosporales</taxon>
        <taxon>Peronosporaceae</taxon>
        <taxon>Plasmopara</taxon>
    </lineage>
</organism>
<proteinExistence type="predicted"/>
<protein>
    <submittedName>
        <fullName evidence="1">Uncharacterized protein</fullName>
    </submittedName>
</protein>
<evidence type="ECO:0000313" key="1">
    <source>
        <dbReference type="EMBL" id="CEG44878.1"/>
    </source>
</evidence>
<dbReference type="AlphaFoldDB" id="A0A0P1ATB8"/>
<dbReference type="GeneID" id="36396263"/>
<accession>A0A0P1ATB8</accession>
<dbReference type="RefSeq" id="XP_024581247.1">
    <property type="nucleotide sequence ID" value="XM_024731029.1"/>
</dbReference>